<accession>A0A1X0NP44</accession>
<dbReference type="Proteomes" id="UP000192257">
    <property type="component" value="Unassembled WGS sequence"/>
</dbReference>
<feature type="chain" id="PRO_5012009881" evidence="2">
    <location>
        <begin position="28"/>
        <end position="377"/>
    </location>
</feature>
<protein>
    <submittedName>
        <fullName evidence="3">Uncharacterized protein</fullName>
    </submittedName>
</protein>
<keyword evidence="4" id="KW-1185">Reference proteome</keyword>
<sequence length="377" mass="42829">MTTMFVQLRRVVYLLVLLHCCMCVAYAEDGSDAGEVSSSNAEDVFGSAERNLTVAVDSAYEHILYVYGCMSAFKEKKKLCEDNSERAAAVAKKINASLEEIKKLEEDDKKWEQYGKWINDNEAKIKENLKEYENVTSSITDIVLLSEACKKPPHNLVNLTKQLGEARRRFLEVHQNKTHEKPEIMRLDKNSSITKQKLSDLTERLGSEHDELKPLMDVTKSVVKATRAVEDLRESLGLDSLRLMGNKEEWNKELMRREEERRSDVARMLEEAKAKIKEEIHRRVQEELLEEEKKRKDVEQPPTKTEGSGGSEEETNKGVEEAEKEQVTRAAEKVREEETKRAAKKATNGNDGSHSPALVHSPLLLILLSVLGCTLVC</sequence>
<organism evidence="3 4">
    <name type="scientific">Trypanosoma theileri</name>
    <dbReference type="NCBI Taxonomy" id="67003"/>
    <lineage>
        <taxon>Eukaryota</taxon>
        <taxon>Discoba</taxon>
        <taxon>Euglenozoa</taxon>
        <taxon>Kinetoplastea</taxon>
        <taxon>Metakinetoplastina</taxon>
        <taxon>Trypanosomatida</taxon>
        <taxon>Trypanosomatidae</taxon>
        <taxon>Trypanosoma</taxon>
    </lineage>
</organism>
<evidence type="ECO:0000313" key="4">
    <source>
        <dbReference type="Proteomes" id="UP000192257"/>
    </source>
</evidence>
<gene>
    <name evidence="3" type="ORF">TM35_000281900</name>
</gene>
<dbReference type="RefSeq" id="XP_028880540.1">
    <property type="nucleotide sequence ID" value="XM_029028221.1"/>
</dbReference>
<name>A0A1X0NP44_9TRYP</name>
<dbReference type="GeneID" id="39988001"/>
<evidence type="ECO:0000256" key="2">
    <source>
        <dbReference type="SAM" id="SignalP"/>
    </source>
</evidence>
<feature type="compositionally biased region" description="Basic and acidic residues" evidence="1">
    <location>
        <begin position="314"/>
        <end position="341"/>
    </location>
</feature>
<proteinExistence type="predicted"/>
<dbReference type="VEuPathDB" id="TriTrypDB:TM35_000281900"/>
<comment type="caution">
    <text evidence="3">The sequence shown here is derived from an EMBL/GenBank/DDBJ whole genome shotgun (WGS) entry which is preliminary data.</text>
</comment>
<feature type="signal peptide" evidence="2">
    <location>
        <begin position="1"/>
        <end position="27"/>
    </location>
</feature>
<keyword evidence="2" id="KW-0732">Signal</keyword>
<evidence type="ECO:0000313" key="3">
    <source>
        <dbReference type="EMBL" id="ORC86474.1"/>
    </source>
</evidence>
<reference evidence="3 4" key="1">
    <citation type="submission" date="2017-03" db="EMBL/GenBank/DDBJ databases">
        <title>An alternative strategy for trypanosome survival in the mammalian bloodstream revealed through genome and transcriptome analysis of the ubiquitous bovine parasite Trypanosoma (Megatrypanum) theileri.</title>
        <authorList>
            <person name="Kelly S."/>
            <person name="Ivens A."/>
            <person name="Mott A."/>
            <person name="O'Neill E."/>
            <person name="Emms D."/>
            <person name="Macleod O."/>
            <person name="Voorheis P."/>
            <person name="Matthews J."/>
            <person name="Matthews K."/>
            <person name="Carrington M."/>
        </authorList>
    </citation>
    <scope>NUCLEOTIDE SEQUENCE [LARGE SCALE GENOMIC DNA]</scope>
    <source>
        <strain evidence="3">Edinburgh</strain>
    </source>
</reference>
<feature type="region of interest" description="Disordered" evidence="1">
    <location>
        <begin position="291"/>
        <end position="357"/>
    </location>
</feature>
<evidence type="ECO:0000256" key="1">
    <source>
        <dbReference type="SAM" id="MobiDB-lite"/>
    </source>
</evidence>
<dbReference type="EMBL" id="NBCO01000028">
    <property type="protein sequence ID" value="ORC86474.1"/>
    <property type="molecule type" value="Genomic_DNA"/>
</dbReference>
<dbReference type="AlphaFoldDB" id="A0A1X0NP44"/>